<evidence type="ECO:0000313" key="2">
    <source>
        <dbReference type="Proteomes" id="UP000593765"/>
    </source>
</evidence>
<dbReference type="InterPro" id="IPR016155">
    <property type="entry name" value="Mopterin_synth/thiamin_S_b"/>
</dbReference>
<name>A0A7M2WXC4_9BACT</name>
<proteinExistence type="predicted"/>
<dbReference type="Pfam" id="PF02597">
    <property type="entry name" value="ThiS"/>
    <property type="match status" value="1"/>
</dbReference>
<dbReference type="AlphaFoldDB" id="A0A7M2WXC4"/>
<protein>
    <submittedName>
        <fullName evidence="1">MoaD/ThiS family protein</fullName>
    </submittedName>
</protein>
<dbReference type="InterPro" id="IPR052045">
    <property type="entry name" value="Sulfur_Carrier/Prot_Modifier"/>
</dbReference>
<accession>A0A7M2WXC4</accession>
<dbReference type="Gene3D" id="3.10.20.30">
    <property type="match status" value="1"/>
</dbReference>
<dbReference type="Proteomes" id="UP000593765">
    <property type="component" value="Chromosome"/>
</dbReference>
<evidence type="ECO:0000313" key="1">
    <source>
        <dbReference type="EMBL" id="QOV90004.1"/>
    </source>
</evidence>
<dbReference type="RefSeq" id="WP_206293072.1">
    <property type="nucleotide sequence ID" value="NZ_CP063458.1"/>
</dbReference>
<reference evidence="1 2" key="1">
    <citation type="submission" date="2020-10" db="EMBL/GenBank/DDBJ databases">
        <title>Wide distribution of Phycisphaera-like planctomycetes from WD2101 soil group in peatlands and genome analysis of the first cultivated representative.</title>
        <authorList>
            <person name="Dedysh S.N."/>
            <person name="Beletsky A.V."/>
            <person name="Ivanova A."/>
            <person name="Kulichevskaya I.S."/>
            <person name="Suzina N.E."/>
            <person name="Philippov D.A."/>
            <person name="Rakitin A.L."/>
            <person name="Mardanov A.V."/>
            <person name="Ravin N.V."/>
        </authorList>
    </citation>
    <scope>NUCLEOTIDE SEQUENCE [LARGE SCALE GENOMIC DNA]</scope>
    <source>
        <strain evidence="1 2">M1803</strain>
    </source>
</reference>
<dbReference type="KEGG" id="hbs:IPV69_01120"/>
<dbReference type="PANTHER" id="PTHR38031:SF1">
    <property type="entry name" value="SULFUR CARRIER PROTEIN CYSO"/>
    <property type="match status" value="1"/>
</dbReference>
<sequence>MSVKVRIPSPLRNYTNGADVVEAAGVNVGEVLGSLKSKAAGIETRLFKSEGQLNRFVNIYVNDEDIRFLKNLETPVKEGDEISIVPAIAGGV</sequence>
<dbReference type="CDD" id="cd17074">
    <property type="entry name" value="Ubl_CysO_like"/>
    <property type="match status" value="1"/>
</dbReference>
<organism evidence="1 2">
    <name type="scientific">Humisphaera borealis</name>
    <dbReference type="NCBI Taxonomy" id="2807512"/>
    <lineage>
        <taxon>Bacteria</taxon>
        <taxon>Pseudomonadati</taxon>
        <taxon>Planctomycetota</taxon>
        <taxon>Phycisphaerae</taxon>
        <taxon>Tepidisphaerales</taxon>
        <taxon>Tepidisphaeraceae</taxon>
        <taxon>Humisphaera</taxon>
    </lineage>
</organism>
<dbReference type="PANTHER" id="PTHR38031">
    <property type="entry name" value="SULFUR CARRIER PROTEIN SLR0821-RELATED"/>
    <property type="match status" value="1"/>
</dbReference>
<dbReference type="SUPFAM" id="SSF54285">
    <property type="entry name" value="MoaD/ThiS"/>
    <property type="match status" value="1"/>
</dbReference>
<keyword evidence="2" id="KW-1185">Reference proteome</keyword>
<gene>
    <name evidence="1" type="ORF">IPV69_01120</name>
</gene>
<dbReference type="EMBL" id="CP063458">
    <property type="protein sequence ID" value="QOV90004.1"/>
    <property type="molecule type" value="Genomic_DNA"/>
</dbReference>
<dbReference type="InterPro" id="IPR012675">
    <property type="entry name" value="Beta-grasp_dom_sf"/>
</dbReference>
<dbReference type="InterPro" id="IPR003749">
    <property type="entry name" value="ThiS/MoaD-like"/>
</dbReference>